<dbReference type="GO" id="GO:0004252">
    <property type="term" value="F:serine-type endopeptidase activity"/>
    <property type="evidence" value="ECO:0007669"/>
    <property type="project" value="TreeGrafter"/>
</dbReference>
<sequence>MWLPKAALGLLGLFAQQPLVPSSTSLQHPKETMAPNPNTAFALRSGVGIFSPQDMLSLPRPGDPLANAAGDLALVSISQFSFDDRETHKSLAVVPLEVGSQEYRIPLPKGGDAFWLDSRTIALVVEENKKQELYALQVTYEKGFVSTGEPILVGSFPVTTTADFRYSARAGVLVFSAYVHADDDLAAVKENDEAYENRGDTALVYDQTFERHWDKWVGPKHKSLFTVKLSKDHGKYVLGDNFVNVLKGTSLSSPVEPFGGTDDFDISDSQIILTAKDPKLPKAWHTKQNIYLVDFDGSNLVELTSGIHGATHAPAFNRQGTKVAWLQLDEDGHESDRHKIVIHDLVKHVSFTATQDWDRSPSALAFSESGDFLYFTAEDIARVKVFALPVPSTPSESTTNPKFTGPYQTPVALTSTHAVSGLQVLPNGRLCFAVSSLTSPNEVYTLSDLHRVQADIMNQATDIYRGELAQITKISTDFLEDKFMHPGEEFWFEGADQQIHGWILTPPAYKPTDVKKWPILLLIHGGPESSWQDSWSARWNPNVFANQGYFVVAINPTGSTSFGQNLTEGIKEDWGGKPFVDLRKGWQYILDNYPQVDPERAGAAGASWGGYAINWIQGNPEFGFNFKALFCHDGVFDTTYNGYSTDELFFFNHEWGGRPWEPKSFELSRKYSPAYTVNKWSTPQLVVHGSKDYRLPEGEGIGVFHALQQLDIPSRLIIFPDENHWVRKPGNSLKWHYEVFRWFNEFIGENHEA</sequence>
<dbReference type="SUPFAM" id="SSF82171">
    <property type="entry name" value="DPP6 N-terminal domain-like"/>
    <property type="match status" value="1"/>
</dbReference>
<gene>
    <name evidence="8" type="ORF">SCLCIDRAFT_120673</name>
</gene>
<accession>A0A0C3E0F3</accession>
<feature type="signal peptide" evidence="6">
    <location>
        <begin position="1"/>
        <end position="22"/>
    </location>
</feature>
<evidence type="ECO:0000313" key="9">
    <source>
        <dbReference type="Proteomes" id="UP000053989"/>
    </source>
</evidence>
<dbReference type="InParanoid" id="A0A0C3E0F3"/>
<evidence type="ECO:0000256" key="4">
    <source>
        <dbReference type="ARBA" id="ARBA00022801"/>
    </source>
</evidence>
<evidence type="ECO:0000313" key="8">
    <source>
        <dbReference type="EMBL" id="KIM61974.1"/>
    </source>
</evidence>
<dbReference type="Proteomes" id="UP000053989">
    <property type="component" value="Unassembled WGS sequence"/>
</dbReference>
<name>A0A0C3E0F3_9AGAM</name>
<dbReference type="PANTHER" id="PTHR42776">
    <property type="entry name" value="SERINE PEPTIDASE S9 FAMILY MEMBER"/>
    <property type="match status" value="1"/>
</dbReference>
<dbReference type="AlphaFoldDB" id="A0A0C3E0F3"/>
<proteinExistence type="inferred from homology"/>
<dbReference type="InterPro" id="IPR029058">
    <property type="entry name" value="AB_hydrolase_fold"/>
</dbReference>
<dbReference type="STRING" id="1036808.A0A0C3E0F3"/>
<dbReference type="SUPFAM" id="SSF53474">
    <property type="entry name" value="alpha/beta-Hydrolases"/>
    <property type="match status" value="1"/>
</dbReference>
<dbReference type="FunFam" id="3.40.50.1820:FF:000028">
    <property type="entry name" value="S9 family peptidase"/>
    <property type="match status" value="1"/>
</dbReference>
<dbReference type="FunCoup" id="A0A0C3E0F3">
    <property type="interactions" value="19"/>
</dbReference>
<dbReference type="GO" id="GO:0006508">
    <property type="term" value="P:proteolysis"/>
    <property type="evidence" value="ECO:0007669"/>
    <property type="project" value="UniProtKB-KW"/>
</dbReference>
<evidence type="ECO:0000259" key="7">
    <source>
        <dbReference type="Pfam" id="PF00326"/>
    </source>
</evidence>
<dbReference type="Gene3D" id="2.120.10.30">
    <property type="entry name" value="TolB, C-terminal domain"/>
    <property type="match status" value="1"/>
</dbReference>
<feature type="chain" id="PRO_5002163669" description="Dipeptidyl-peptidase V" evidence="6">
    <location>
        <begin position="23"/>
        <end position="753"/>
    </location>
</feature>
<feature type="domain" description="Peptidase S9 prolyl oligopeptidase catalytic" evidence="7">
    <location>
        <begin position="535"/>
        <end position="748"/>
    </location>
</feature>
<dbReference type="EMBL" id="KN822046">
    <property type="protein sequence ID" value="KIM61974.1"/>
    <property type="molecule type" value="Genomic_DNA"/>
</dbReference>
<dbReference type="OrthoDB" id="416344at2759"/>
<organism evidence="8 9">
    <name type="scientific">Scleroderma citrinum Foug A</name>
    <dbReference type="NCBI Taxonomy" id="1036808"/>
    <lineage>
        <taxon>Eukaryota</taxon>
        <taxon>Fungi</taxon>
        <taxon>Dikarya</taxon>
        <taxon>Basidiomycota</taxon>
        <taxon>Agaricomycotina</taxon>
        <taxon>Agaricomycetes</taxon>
        <taxon>Agaricomycetidae</taxon>
        <taxon>Boletales</taxon>
        <taxon>Sclerodermatineae</taxon>
        <taxon>Sclerodermataceae</taxon>
        <taxon>Scleroderma</taxon>
    </lineage>
</organism>
<dbReference type="InterPro" id="IPR011042">
    <property type="entry name" value="6-blade_b-propeller_TolB-like"/>
</dbReference>
<dbReference type="Pfam" id="PF00326">
    <property type="entry name" value="Peptidase_S9"/>
    <property type="match status" value="1"/>
</dbReference>
<keyword evidence="2" id="KW-0645">Protease</keyword>
<evidence type="ECO:0000256" key="2">
    <source>
        <dbReference type="ARBA" id="ARBA00022670"/>
    </source>
</evidence>
<protein>
    <recommendedName>
        <fullName evidence="5">Dipeptidyl-peptidase V</fullName>
    </recommendedName>
</protein>
<keyword evidence="9" id="KW-1185">Reference proteome</keyword>
<evidence type="ECO:0000256" key="6">
    <source>
        <dbReference type="SAM" id="SignalP"/>
    </source>
</evidence>
<dbReference type="PANTHER" id="PTHR42776:SF13">
    <property type="entry name" value="DIPEPTIDYL-PEPTIDASE 5"/>
    <property type="match status" value="1"/>
</dbReference>
<evidence type="ECO:0000256" key="3">
    <source>
        <dbReference type="ARBA" id="ARBA00022729"/>
    </source>
</evidence>
<evidence type="ECO:0000256" key="5">
    <source>
        <dbReference type="ARBA" id="ARBA00032829"/>
    </source>
</evidence>
<evidence type="ECO:0000256" key="1">
    <source>
        <dbReference type="ARBA" id="ARBA00010040"/>
    </source>
</evidence>
<keyword evidence="4" id="KW-0378">Hydrolase</keyword>
<dbReference type="InterPro" id="IPR001375">
    <property type="entry name" value="Peptidase_S9_cat"/>
</dbReference>
<reference evidence="8 9" key="1">
    <citation type="submission" date="2014-04" db="EMBL/GenBank/DDBJ databases">
        <authorList>
            <consortium name="DOE Joint Genome Institute"/>
            <person name="Kuo A."/>
            <person name="Kohler A."/>
            <person name="Nagy L.G."/>
            <person name="Floudas D."/>
            <person name="Copeland A."/>
            <person name="Barry K.W."/>
            <person name="Cichocki N."/>
            <person name="Veneault-Fourrey C."/>
            <person name="LaButti K."/>
            <person name="Lindquist E.A."/>
            <person name="Lipzen A."/>
            <person name="Lundell T."/>
            <person name="Morin E."/>
            <person name="Murat C."/>
            <person name="Sun H."/>
            <person name="Tunlid A."/>
            <person name="Henrissat B."/>
            <person name="Grigoriev I.V."/>
            <person name="Hibbett D.S."/>
            <person name="Martin F."/>
            <person name="Nordberg H.P."/>
            <person name="Cantor M.N."/>
            <person name="Hua S.X."/>
        </authorList>
    </citation>
    <scope>NUCLEOTIDE SEQUENCE [LARGE SCALE GENOMIC DNA]</scope>
    <source>
        <strain evidence="8 9">Foug A</strain>
    </source>
</reference>
<reference evidence="9" key="2">
    <citation type="submission" date="2015-01" db="EMBL/GenBank/DDBJ databases">
        <title>Evolutionary Origins and Diversification of the Mycorrhizal Mutualists.</title>
        <authorList>
            <consortium name="DOE Joint Genome Institute"/>
            <consortium name="Mycorrhizal Genomics Consortium"/>
            <person name="Kohler A."/>
            <person name="Kuo A."/>
            <person name="Nagy L.G."/>
            <person name="Floudas D."/>
            <person name="Copeland A."/>
            <person name="Barry K.W."/>
            <person name="Cichocki N."/>
            <person name="Veneault-Fourrey C."/>
            <person name="LaButti K."/>
            <person name="Lindquist E.A."/>
            <person name="Lipzen A."/>
            <person name="Lundell T."/>
            <person name="Morin E."/>
            <person name="Murat C."/>
            <person name="Riley R."/>
            <person name="Ohm R."/>
            <person name="Sun H."/>
            <person name="Tunlid A."/>
            <person name="Henrissat B."/>
            <person name="Grigoriev I.V."/>
            <person name="Hibbett D.S."/>
            <person name="Martin F."/>
        </authorList>
    </citation>
    <scope>NUCLEOTIDE SEQUENCE [LARGE SCALE GENOMIC DNA]</scope>
    <source>
        <strain evidence="9">Foug A</strain>
    </source>
</reference>
<keyword evidence="3 6" id="KW-0732">Signal</keyword>
<dbReference type="Gene3D" id="3.40.50.1820">
    <property type="entry name" value="alpha/beta hydrolase"/>
    <property type="match status" value="1"/>
</dbReference>
<comment type="similarity">
    <text evidence="1">Belongs to the peptidase S9C family.</text>
</comment>
<dbReference type="HOGENOM" id="CLU_008615_0_1_1"/>